<dbReference type="InterPro" id="IPR001451">
    <property type="entry name" value="Hexapep"/>
</dbReference>
<comment type="similarity">
    <text evidence="1 5">Belongs to the transferase hexapeptide repeat family.</text>
</comment>
<dbReference type="EC" id="2.3.1.30" evidence="5"/>
<evidence type="ECO:0000256" key="3">
    <source>
        <dbReference type="ARBA" id="ARBA00022737"/>
    </source>
</evidence>
<comment type="caution">
    <text evidence="6">The sequence shown here is derived from an EMBL/GenBank/DDBJ whole genome shotgun (WGS) entry which is preliminary data.</text>
</comment>
<dbReference type="NCBIfam" id="NF041874">
    <property type="entry name" value="EPS_EpsC"/>
    <property type="match status" value="1"/>
</dbReference>
<dbReference type="EMBL" id="JAAIYO010000011">
    <property type="protein sequence ID" value="MBE4752182.1"/>
    <property type="molecule type" value="Genomic_DNA"/>
</dbReference>
<reference evidence="6 7" key="1">
    <citation type="submission" date="2020-02" db="EMBL/GenBank/DDBJ databases">
        <authorList>
            <person name="Babadi Z.K."/>
            <person name="Risdian C."/>
            <person name="Ebrahimipour G.H."/>
            <person name="Wink J."/>
        </authorList>
    </citation>
    <scope>NUCLEOTIDE SEQUENCE [LARGE SCALE GENOMIC DNA]</scope>
    <source>
        <strain evidence="6 7">ZKHCc1 1396</strain>
    </source>
</reference>
<organism evidence="6 7">
    <name type="scientific">Corallococcus soli</name>
    <dbReference type="NCBI Taxonomy" id="2710757"/>
    <lineage>
        <taxon>Bacteria</taxon>
        <taxon>Pseudomonadati</taxon>
        <taxon>Myxococcota</taxon>
        <taxon>Myxococcia</taxon>
        <taxon>Myxococcales</taxon>
        <taxon>Cystobacterineae</taxon>
        <taxon>Myxococcaceae</taxon>
        <taxon>Corallococcus</taxon>
    </lineage>
</organism>
<dbReference type="PROSITE" id="PS00101">
    <property type="entry name" value="HEXAPEP_TRANSFERASES"/>
    <property type="match status" value="1"/>
</dbReference>
<accession>A0ABR9PWQ6</accession>
<evidence type="ECO:0000313" key="7">
    <source>
        <dbReference type="Proteomes" id="UP001516472"/>
    </source>
</evidence>
<evidence type="ECO:0000256" key="5">
    <source>
        <dbReference type="PIRNR" id="PIRNR000441"/>
    </source>
</evidence>
<evidence type="ECO:0000256" key="2">
    <source>
        <dbReference type="ARBA" id="ARBA00022679"/>
    </source>
</evidence>
<sequence>MKTLIGALISDAVEMARAASGSSDAKSLAKVVLTSDSYRITALNRAREAAITFHIPLLNHVLRVAQTAVMGIEIGKDVTLGKGVYFVHSLGVVIGGDARIGDRVRFYGNNTVGTAKDNGYPIIEDDVWIGAGARILGPVRIGARSRIGANAVVLQDVPPDSVAVGIPARIFPRKDQDDVAL</sequence>
<dbReference type="RefSeq" id="WP_193429378.1">
    <property type="nucleotide sequence ID" value="NZ_CBCSIP010000079.1"/>
</dbReference>
<dbReference type="InterPro" id="IPR005881">
    <property type="entry name" value="Ser_O-AcTrfase"/>
</dbReference>
<proteinExistence type="inferred from homology"/>
<dbReference type="SUPFAM" id="SSF51161">
    <property type="entry name" value="Trimeric LpxA-like enzymes"/>
    <property type="match status" value="1"/>
</dbReference>
<evidence type="ECO:0000256" key="1">
    <source>
        <dbReference type="ARBA" id="ARBA00007274"/>
    </source>
</evidence>
<name>A0ABR9PWQ6_9BACT</name>
<dbReference type="InterPro" id="IPR045304">
    <property type="entry name" value="LbH_SAT"/>
</dbReference>
<dbReference type="Proteomes" id="UP001516472">
    <property type="component" value="Unassembled WGS sequence"/>
</dbReference>
<keyword evidence="2 5" id="KW-0808">Transferase</keyword>
<protein>
    <recommendedName>
        <fullName evidence="5">Serine acetyltransferase</fullName>
        <ecNumber evidence="5">2.3.1.30</ecNumber>
    </recommendedName>
</protein>
<dbReference type="Gene3D" id="2.160.10.10">
    <property type="entry name" value="Hexapeptide repeat proteins"/>
    <property type="match status" value="1"/>
</dbReference>
<dbReference type="PANTHER" id="PTHR42811">
    <property type="entry name" value="SERINE ACETYLTRANSFERASE"/>
    <property type="match status" value="1"/>
</dbReference>
<dbReference type="Pfam" id="PF14602">
    <property type="entry name" value="Hexapep_2"/>
    <property type="match status" value="1"/>
</dbReference>
<dbReference type="Pfam" id="PF00132">
    <property type="entry name" value="Hexapep"/>
    <property type="match status" value="1"/>
</dbReference>
<dbReference type="InterPro" id="IPR053376">
    <property type="entry name" value="Serine_acetyltransferase"/>
</dbReference>
<evidence type="ECO:0000313" key="6">
    <source>
        <dbReference type="EMBL" id="MBE4752182.1"/>
    </source>
</evidence>
<gene>
    <name evidence="6" type="ORF">G4177_28865</name>
</gene>
<dbReference type="InterPro" id="IPR018357">
    <property type="entry name" value="Hexapep_transf_CS"/>
</dbReference>
<dbReference type="PIRSF" id="PIRSF000441">
    <property type="entry name" value="CysE"/>
    <property type="match status" value="1"/>
</dbReference>
<dbReference type="InterPro" id="IPR011004">
    <property type="entry name" value="Trimer_LpxA-like_sf"/>
</dbReference>
<keyword evidence="7" id="KW-1185">Reference proteome</keyword>
<keyword evidence="4 5" id="KW-0012">Acyltransferase</keyword>
<comment type="catalytic activity">
    <reaction evidence="5">
        <text>L-serine + acetyl-CoA = O-acetyl-L-serine + CoA</text>
        <dbReference type="Rhea" id="RHEA:24560"/>
        <dbReference type="ChEBI" id="CHEBI:33384"/>
        <dbReference type="ChEBI" id="CHEBI:57287"/>
        <dbReference type="ChEBI" id="CHEBI:57288"/>
        <dbReference type="ChEBI" id="CHEBI:58340"/>
        <dbReference type="EC" id="2.3.1.30"/>
    </reaction>
</comment>
<evidence type="ECO:0000256" key="4">
    <source>
        <dbReference type="ARBA" id="ARBA00023315"/>
    </source>
</evidence>
<dbReference type="CDD" id="cd03354">
    <property type="entry name" value="LbH_SAT"/>
    <property type="match status" value="1"/>
</dbReference>
<keyword evidence="3" id="KW-0677">Repeat</keyword>